<dbReference type="SUPFAM" id="SSF52096">
    <property type="entry name" value="ClpP/crotonase"/>
    <property type="match status" value="1"/>
</dbReference>
<evidence type="ECO:0000256" key="5">
    <source>
        <dbReference type="RuleBase" id="RU004404"/>
    </source>
</evidence>
<dbReference type="PROSITE" id="PS50106">
    <property type="entry name" value="PDZ"/>
    <property type="match status" value="1"/>
</dbReference>
<dbReference type="Gene3D" id="3.90.226.10">
    <property type="entry name" value="2-enoyl-CoA Hydratase, Chain A, domain 1"/>
    <property type="match status" value="1"/>
</dbReference>
<dbReference type="InterPro" id="IPR004447">
    <property type="entry name" value="Peptidase_S41A"/>
</dbReference>
<dbReference type="KEGG" id="acaf:CA12_26000"/>
<evidence type="ECO:0000256" key="4">
    <source>
        <dbReference type="ARBA" id="ARBA00022825"/>
    </source>
</evidence>
<evidence type="ECO:0000256" key="2">
    <source>
        <dbReference type="ARBA" id="ARBA00022670"/>
    </source>
</evidence>
<dbReference type="EC" id="3.4.21.-" evidence="7"/>
<dbReference type="SUPFAM" id="SSF50156">
    <property type="entry name" value="PDZ domain-like"/>
    <property type="match status" value="1"/>
</dbReference>
<evidence type="ECO:0000313" key="7">
    <source>
        <dbReference type="EMBL" id="QDT16496.1"/>
    </source>
</evidence>
<dbReference type="InterPro" id="IPR029045">
    <property type="entry name" value="ClpP/crotonase-like_dom_sf"/>
</dbReference>
<proteinExistence type="inferred from homology"/>
<accession>A0A517PAV2</accession>
<dbReference type="EMBL" id="CP036265">
    <property type="protein sequence ID" value="QDT16496.1"/>
    <property type="molecule type" value="Genomic_DNA"/>
</dbReference>
<dbReference type="InterPro" id="IPR036034">
    <property type="entry name" value="PDZ_sf"/>
</dbReference>
<dbReference type="PANTHER" id="PTHR32060:SF30">
    <property type="entry name" value="CARBOXY-TERMINAL PROCESSING PROTEASE CTPA"/>
    <property type="match status" value="1"/>
</dbReference>
<keyword evidence="4 5" id="KW-0720">Serine protease</keyword>
<dbReference type="GO" id="GO:0007165">
    <property type="term" value="P:signal transduction"/>
    <property type="evidence" value="ECO:0007669"/>
    <property type="project" value="TreeGrafter"/>
</dbReference>
<keyword evidence="3 5" id="KW-0378">Hydrolase</keyword>
<sequence>MIHVPRNTCRSPAARALSVRAVVAAVAVGGGLLFAPPAGSPLGPVVANAAPGSFTDAAELADAVADGRNLERARKWAEAIRHYDAALERFAPDHEAPGAEPLPEPIRALQYGLRRSKIHHGIHRRYADPSYTEQLLSRSPESALDLYETVLGQIRRNYVEPIGATSLVAHGTESLYLALSDRKFLGRNLPAHGADDGSAEAAVERFRAVLRTEFWNAPIRAEDERRTVARAARLGRELCGLSETATIFEYLAGATNALDDYSAFLSPEGLASLYGNIEGNFVGIGIEIEAEPGRGQFLRKILPGSPAEEGGAKAGEYVSAIGGTDCRDLSTDEAAKLLRGPEFSAVELEITDARGVARTGRFVRRTVEVASVERAEMVEPGIGYIRMGGFQETTAREMADAVNQLRRQGMTKLIWDLRGNPGGLLDAAVDVLDLFVEEGTLVSTRGPAGGQTQTYRARRAGTLAARDLELVLLVDGDSASASEIVAGCLRDHRRGTIVGRTTYGKWSVQSIVDLGDAPRAGWAAAAAGSRGSGLKLTTARFYSPDGRNYAGIGLNPDVPAPEYADDAQEPEPTEAPEDLFAAADPAAGIAGDRTAGYRPGRVARAADGPRVPQTSLPLNEQPDVQAALKLLRRR</sequence>
<dbReference type="GO" id="GO:0030288">
    <property type="term" value="C:outer membrane-bounded periplasmic space"/>
    <property type="evidence" value="ECO:0007669"/>
    <property type="project" value="TreeGrafter"/>
</dbReference>
<dbReference type="SMART" id="SM00228">
    <property type="entry name" value="PDZ"/>
    <property type="match status" value="1"/>
</dbReference>
<dbReference type="Proteomes" id="UP000318741">
    <property type="component" value="Chromosome"/>
</dbReference>
<gene>
    <name evidence="7" type="ORF">CA12_26000</name>
</gene>
<evidence type="ECO:0000259" key="6">
    <source>
        <dbReference type="PROSITE" id="PS50106"/>
    </source>
</evidence>
<dbReference type="GO" id="GO:0006508">
    <property type="term" value="P:proteolysis"/>
    <property type="evidence" value="ECO:0007669"/>
    <property type="project" value="UniProtKB-KW"/>
</dbReference>
<dbReference type="InterPro" id="IPR001478">
    <property type="entry name" value="PDZ"/>
</dbReference>
<protein>
    <submittedName>
        <fullName evidence="7">Putative CtpA-like serine protease</fullName>
        <ecNumber evidence="7">3.4.21.-</ecNumber>
    </submittedName>
</protein>
<comment type="similarity">
    <text evidence="1 5">Belongs to the peptidase S41A family.</text>
</comment>
<dbReference type="NCBIfam" id="TIGR00225">
    <property type="entry name" value="prc"/>
    <property type="match status" value="1"/>
</dbReference>
<evidence type="ECO:0000256" key="1">
    <source>
        <dbReference type="ARBA" id="ARBA00009179"/>
    </source>
</evidence>
<dbReference type="Pfam" id="PF03572">
    <property type="entry name" value="Peptidase_S41"/>
    <property type="match status" value="1"/>
</dbReference>
<feature type="domain" description="PDZ" evidence="6">
    <location>
        <begin position="270"/>
        <end position="339"/>
    </location>
</feature>
<dbReference type="OrthoDB" id="9812068at2"/>
<dbReference type="SMART" id="SM00245">
    <property type="entry name" value="TSPc"/>
    <property type="match status" value="1"/>
</dbReference>
<name>A0A517PAV2_9PLAN</name>
<reference evidence="7 8" key="1">
    <citation type="submission" date="2019-02" db="EMBL/GenBank/DDBJ databases">
        <title>Deep-cultivation of Planctomycetes and their phenomic and genomic characterization uncovers novel biology.</title>
        <authorList>
            <person name="Wiegand S."/>
            <person name="Jogler M."/>
            <person name="Boedeker C."/>
            <person name="Pinto D."/>
            <person name="Vollmers J."/>
            <person name="Rivas-Marin E."/>
            <person name="Kohn T."/>
            <person name="Peeters S.H."/>
            <person name="Heuer A."/>
            <person name="Rast P."/>
            <person name="Oberbeckmann S."/>
            <person name="Bunk B."/>
            <person name="Jeske O."/>
            <person name="Meyerdierks A."/>
            <person name="Storesund J.E."/>
            <person name="Kallscheuer N."/>
            <person name="Luecker S."/>
            <person name="Lage O.M."/>
            <person name="Pohl T."/>
            <person name="Merkel B.J."/>
            <person name="Hornburger P."/>
            <person name="Mueller R.-W."/>
            <person name="Bruemmer F."/>
            <person name="Labrenz M."/>
            <person name="Spormann A.M."/>
            <person name="Op den Camp H."/>
            <person name="Overmann J."/>
            <person name="Amann R."/>
            <person name="Jetten M.S.M."/>
            <person name="Mascher T."/>
            <person name="Medema M.H."/>
            <person name="Devos D.P."/>
            <person name="Kaster A.-K."/>
            <person name="Ovreas L."/>
            <person name="Rohde M."/>
            <person name="Galperin M.Y."/>
            <person name="Jogler C."/>
        </authorList>
    </citation>
    <scope>NUCLEOTIDE SEQUENCE [LARGE SCALE GENOMIC DNA]</scope>
    <source>
        <strain evidence="7 8">CA12</strain>
    </source>
</reference>
<dbReference type="AlphaFoldDB" id="A0A517PAV2"/>
<keyword evidence="2 5" id="KW-0645">Protease</keyword>
<dbReference type="Pfam" id="PF17820">
    <property type="entry name" value="PDZ_6"/>
    <property type="match status" value="1"/>
</dbReference>
<dbReference type="GO" id="GO:0004175">
    <property type="term" value="F:endopeptidase activity"/>
    <property type="evidence" value="ECO:0007669"/>
    <property type="project" value="TreeGrafter"/>
</dbReference>
<dbReference type="PANTHER" id="PTHR32060">
    <property type="entry name" value="TAIL-SPECIFIC PROTEASE"/>
    <property type="match status" value="1"/>
</dbReference>
<evidence type="ECO:0000256" key="3">
    <source>
        <dbReference type="ARBA" id="ARBA00022801"/>
    </source>
</evidence>
<organism evidence="7 8">
    <name type="scientific">Alienimonas californiensis</name>
    <dbReference type="NCBI Taxonomy" id="2527989"/>
    <lineage>
        <taxon>Bacteria</taxon>
        <taxon>Pseudomonadati</taxon>
        <taxon>Planctomycetota</taxon>
        <taxon>Planctomycetia</taxon>
        <taxon>Planctomycetales</taxon>
        <taxon>Planctomycetaceae</taxon>
        <taxon>Alienimonas</taxon>
    </lineage>
</organism>
<dbReference type="GO" id="GO:0008236">
    <property type="term" value="F:serine-type peptidase activity"/>
    <property type="evidence" value="ECO:0007669"/>
    <property type="project" value="UniProtKB-KW"/>
</dbReference>
<dbReference type="InterPro" id="IPR005151">
    <property type="entry name" value="Tail-specific_protease"/>
</dbReference>
<dbReference type="InterPro" id="IPR041489">
    <property type="entry name" value="PDZ_6"/>
</dbReference>
<dbReference type="Gene3D" id="2.30.42.10">
    <property type="match status" value="1"/>
</dbReference>
<dbReference type="Gene3D" id="3.30.750.44">
    <property type="match status" value="1"/>
</dbReference>
<dbReference type="CDD" id="cd07560">
    <property type="entry name" value="Peptidase_S41_CPP"/>
    <property type="match status" value="1"/>
</dbReference>
<evidence type="ECO:0000313" key="8">
    <source>
        <dbReference type="Proteomes" id="UP000318741"/>
    </source>
</evidence>
<keyword evidence="8" id="KW-1185">Reference proteome</keyword>